<dbReference type="Pfam" id="PF07310">
    <property type="entry name" value="PAS_5"/>
    <property type="match status" value="1"/>
</dbReference>
<gene>
    <name evidence="1" type="ORF">PH7735_01823</name>
</gene>
<organism evidence="1 2">
    <name type="scientific">Shimia thalassica</name>
    <dbReference type="NCBI Taxonomy" id="1715693"/>
    <lineage>
        <taxon>Bacteria</taxon>
        <taxon>Pseudomonadati</taxon>
        <taxon>Pseudomonadota</taxon>
        <taxon>Alphaproteobacteria</taxon>
        <taxon>Rhodobacterales</taxon>
        <taxon>Roseobacteraceae</taxon>
    </lineage>
</organism>
<dbReference type="Proteomes" id="UP000051870">
    <property type="component" value="Unassembled WGS sequence"/>
</dbReference>
<dbReference type="EMBL" id="CYTW01000001">
    <property type="protein sequence ID" value="CUJ95062.1"/>
    <property type="molecule type" value="Genomic_DNA"/>
</dbReference>
<dbReference type="STRING" id="1715693.PH7735_01823"/>
<dbReference type="AlphaFoldDB" id="A0A0N7M960"/>
<sequence length="206" mass="22485">MWSIGGSKTDAGKSVPNRQTDPHMLAIEEYWESLRNTRCVPSRAEVDPRSMQKSLGQAFILERIAPGMARFRVAGHLVSDLMGVDVRGMPLSALITPDSRDGFRDVLEQVFRGPAKATLQLASETGLGRPSLSAEMLLLPLSGHRGDVSRVLGGVSFTGQIGARPHRLGLKGSFLRQLKRPVGAFHEGTKEQSRPTQVSYLRVVEA</sequence>
<keyword evidence="2" id="KW-1185">Reference proteome</keyword>
<dbReference type="InterPro" id="IPR009922">
    <property type="entry name" value="DUF1457"/>
</dbReference>
<accession>A0A0N7M960</accession>
<name>A0A0N7M960_9RHOB</name>
<dbReference type="GeneID" id="83880862"/>
<proteinExistence type="predicted"/>
<dbReference type="RefSeq" id="WP_058310906.1">
    <property type="nucleotide sequence ID" value="NZ_CYTW01000001.1"/>
</dbReference>
<reference evidence="2" key="1">
    <citation type="submission" date="2015-09" db="EMBL/GenBank/DDBJ databases">
        <authorList>
            <person name="Rodrigo-Torres Lidia"/>
            <person name="Arahal R.David."/>
        </authorList>
    </citation>
    <scope>NUCLEOTIDE SEQUENCE [LARGE SCALE GENOMIC DNA]</scope>
    <source>
        <strain evidence="2">CECT 7735</strain>
    </source>
</reference>
<protein>
    <submittedName>
        <fullName evidence="1">PAS domain protein</fullName>
    </submittedName>
</protein>
<evidence type="ECO:0000313" key="1">
    <source>
        <dbReference type="EMBL" id="CUJ95062.1"/>
    </source>
</evidence>
<evidence type="ECO:0000313" key="2">
    <source>
        <dbReference type="Proteomes" id="UP000051870"/>
    </source>
</evidence>